<organism evidence="1">
    <name type="scientific">marine sediment metagenome</name>
    <dbReference type="NCBI Taxonomy" id="412755"/>
    <lineage>
        <taxon>unclassified sequences</taxon>
        <taxon>metagenomes</taxon>
        <taxon>ecological metagenomes</taxon>
    </lineage>
</organism>
<evidence type="ECO:0008006" key="2">
    <source>
        <dbReference type="Google" id="ProtNLM"/>
    </source>
</evidence>
<feature type="non-terminal residue" evidence="1">
    <location>
        <position position="1"/>
    </location>
</feature>
<sequence length="61" mass="6338">QTEYNPAHVVIADVDNDGDNDILASHNDGSGGLSVLLWNGAILSLLTKTDSDISFPAVSLA</sequence>
<dbReference type="InterPro" id="IPR028994">
    <property type="entry name" value="Integrin_alpha_N"/>
</dbReference>
<dbReference type="SUPFAM" id="SSF69318">
    <property type="entry name" value="Integrin alpha N-terminal domain"/>
    <property type="match status" value="1"/>
</dbReference>
<gene>
    <name evidence="1" type="ORF">S12H4_32528</name>
</gene>
<comment type="caution">
    <text evidence="1">The sequence shown here is derived from an EMBL/GenBank/DDBJ whole genome shotgun (WGS) entry which is preliminary data.</text>
</comment>
<name>X1SDV0_9ZZZZ</name>
<accession>X1SDV0</accession>
<dbReference type="AlphaFoldDB" id="X1SDV0"/>
<proteinExistence type="predicted"/>
<evidence type="ECO:0000313" key="1">
    <source>
        <dbReference type="EMBL" id="GAI91138.1"/>
    </source>
</evidence>
<protein>
    <recommendedName>
        <fullName evidence="2">VCBS repeat-containing protein</fullName>
    </recommendedName>
</protein>
<dbReference type="EMBL" id="BARW01019082">
    <property type="protein sequence ID" value="GAI91138.1"/>
    <property type="molecule type" value="Genomic_DNA"/>
</dbReference>
<reference evidence="1" key="1">
    <citation type="journal article" date="2014" name="Front. Microbiol.">
        <title>High frequency of phylogenetically diverse reductive dehalogenase-homologous genes in deep subseafloor sedimentary metagenomes.</title>
        <authorList>
            <person name="Kawai M."/>
            <person name="Futagami T."/>
            <person name="Toyoda A."/>
            <person name="Takaki Y."/>
            <person name="Nishi S."/>
            <person name="Hori S."/>
            <person name="Arai W."/>
            <person name="Tsubouchi T."/>
            <person name="Morono Y."/>
            <person name="Uchiyama I."/>
            <person name="Ito T."/>
            <person name="Fujiyama A."/>
            <person name="Inagaki F."/>
            <person name="Takami H."/>
        </authorList>
    </citation>
    <scope>NUCLEOTIDE SEQUENCE</scope>
    <source>
        <strain evidence="1">Expedition CK06-06</strain>
    </source>
</reference>